<feature type="region of interest" description="Disordered" evidence="6">
    <location>
        <begin position="59"/>
        <end position="111"/>
    </location>
</feature>
<protein>
    <recommendedName>
        <fullName evidence="2 5">Tethering factor for nuclear proteasome STS1</fullName>
    </recommendedName>
</protein>
<comment type="function">
    <text evidence="5">Involved in ubiquitin-mediated protein degradation. Regulatory factor in the ubiquitin/proteasome pathway that controls the turnover of proteasome substrates. Targets proteasomes to the nucleus and facilitates the degradation of nuclear proteins.</text>
</comment>
<evidence type="ECO:0000256" key="5">
    <source>
        <dbReference type="RuleBase" id="RU368013"/>
    </source>
</evidence>
<keyword evidence="3 5" id="KW-0653">Protein transport</keyword>
<dbReference type="GO" id="GO:0031965">
    <property type="term" value="C:nuclear membrane"/>
    <property type="evidence" value="ECO:0007669"/>
    <property type="project" value="TreeGrafter"/>
</dbReference>
<dbReference type="STRING" id="1071381.G8BQT0"/>
<keyword evidence="8" id="KW-1185">Reference proteome</keyword>
<evidence type="ECO:0000256" key="4">
    <source>
        <dbReference type="ARBA" id="ARBA00023242"/>
    </source>
</evidence>
<dbReference type="GO" id="GO:0070628">
    <property type="term" value="F:proteasome binding"/>
    <property type="evidence" value="ECO:0007669"/>
    <property type="project" value="EnsemblFungi"/>
</dbReference>
<dbReference type="InterPro" id="IPR038422">
    <property type="entry name" value="Cut8/Sts1_sf"/>
</dbReference>
<evidence type="ECO:0000313" key="8">
    <source>
        <dbReference type="Proteomes" id="UP000005666"/>
    </source>
</evidence>
<dbReference type="AlphaFoldDB" id="G8BQT0"/>
<dbReference type="Proteomes" id="UP000005666">
    <property type="component" value="Chromosome 3"/>
</dbReference>
<sequence length="365" mass="41350">MSGSNMGFSFGFNSSSSVDNRSRLDKVGMVSRDVVFVSKDEGSMGDAIGARVANKLQRQKRRFDAASSADGENNASKMTEVPTRKIIATTSVSNSRTNTNLNNNSKRKDCLSSSISGQALPITRGIELMDKEQLQSLVVNLMNEHPQIQSHIHATLESTNFQINKYLDSLKLKFDDIVNSIPYSRNNYYDNNANTLNDYAFVRMKPYILEFLNCLADYVLDNIPPRVDNLHDSLKFLDCCTEMLLKLPRFDMASNNYYYDKCLEQLSYLWCNVIELVTKDLVILVNDEHLLVQYLDKLADYNDKSQGILQRPLQLFKALNLNFSNYVSRSHNTVNPTQIGFNSSFSSSQISNSNDSGRRDTVVRE</sequence>
<feature type="compositionally biased region" description="Low complexity" evidence="6">
    <location>
        <begin position="346"/>
        <end position="355"/>
    </location>
</feature>
<dbReference type="EMBL" id="HE612858">
    <property type="protein sequence ID" value="CCE62592.1"/>
    <property type="molecule type" value="Genomic_DNA"/>
</dbReference>
<dbReference type="PANTHER" id="PTHR28032:SF1">
    <property type="entry name" value="FI02826P"/>
    <property type="match status" value="1"/>
</dbReference>
<dbReference type="PANTHER" id="PTHR28032">
    <property type="entry name" value="FI02826P"/>
    <property type="match status" value="1"/>
</dbReference>
<proteinExistence type="inferred from homology"/>
<keyword evidence="5" id="KW-0963">Cytoplasm</keyword>
<dbReference type="OrthoDB" id="10061064at2759"/>
<reference evidence="7 8" key="1">
    <citation type="journal article" date="2011" name="Proc. Natl. Acad. Sci. U.S.A.">
        <title>Evolutionary erosion of yeast sex chromosomes by mating-type switching accidents.</title>
        <authorList>
            <person name="Gordon J.L."/>
            <person name="Armisen D."/>
            <person name="Proux-Wera E."/>
            <person name="Oheigeartaigh S.S."/>
            <person name="Byrne K.P."/>
            <person name="Wolfe K.H."/>
        </authorList>
    </citation>
    <scope>NUCLEOTIDE SEQUENCE [LARGE SCALE GENOMIC DNA]</scope>
    <source>
        <strain evidence="8">ATCC 24235 / CBS 4417 / NBRC 1672 / NRRL Y-8282 / UCD 70-5</strain>
    </source>
</reference>
<comment type="subcellular location">
    <subcellularLocation>
        <location evidence="5">Cytoplasm</location>
    </subcellularLocation>
    <subcellularLocation>
        <location evidence="5">Nucleus</location>
    </subcellularLocation>
</comment>
<dbReference type="GO" id="GO:0015031">
    <property type="term" value="P:protein transport"/>
    <property type="evidence" value="ECO:0007669"/>
    <property type="project" value="UniProtKB-UniRule"/>
</dbReference>
<dbReference type="eggNOG" id="ENOG502RNK4">
    <property type="taxonomic scope" value="Eukaryota"/>
</dbReference>
<accession>G8BQT0</accession>
<feature type="region of interest" description="Disordered" evidence="6">
    <location>
        <begin position="346"/>
        <end position="365"/>
    </location>
</feature>
<evidence type="ECO:0000256" key="2">
    <source>
        <dbReference type="ARBA" id="ARBA00016204"/>
    </source>
</evidence>
<keyword evidence="4 5" id="KW-0539">Nucleus</keyword>
<comment type="subunit">
    <text evidence="5">Binds the proteasome.</text>
</comment>
<evidence type="ECO:0000256" key="1">
    <source>
        <dbReference type="ARBA" id="ARBA00006199"/>
    </source>
</evidence>
<feature type="compositionally biased region" description="Basic and acidic residues" evidence="6">
    <location>
        <begin position="356"/>
        <end position="365"/>
    </location>
</feature>
<feature type="compositionally biased region" description="Low complexity" evidence="6">
    <location>
        <begin position="89"/>
        <end position="104"/>
    </location>
</feature>
<dbReference type="InterPro" id="IPR013868">
    <property type="entry name" value="Cut8/Sts1_fam"/>
</dbReference>
<dbReference type="GO" id="GO:0031144">
    <property type="term" value="P:proteasome localization"/>
    <property type="evidence" value="ECO:0007669"/>
    <property type="project" value="UniProtKB-UniRule"/>
</dbReference>
<dbReference type="GO" id="GO:0005737">
    <property type="term" value="C:cytoplasm"/>
    <property type="evidence" value="ECO:0007669"/>
    <property type="project" value="UniProtKB-SubCell"/>
</dbReference>
<keyword evidence="5" id="KW-0813">Transport</keyword>
<dbReference type="KEGG" id="tpf:TPHA_0C04420"/>
<gene>
    <name evidence="7" type="primary">TPHA0C04420</name>
    <name evidence="7" type="ordered locus">TPHA_0C04420</name>
</gene>
<evidence type="ECO:0000256" key="3">
    <source>
        <dbReference type="ARBA" id="ARBA00022927"/>
    </source>
</evidence>
<name>G8BQT0_TETPH</name>
<dbReference type="GO" id="GO:0071630">
    <property type="term" value="P:nuclear protein quality control by the ubiquitin-proteasome system"/>
    <property type="evidence" value="ECO:0007669"/>
    <property type="project" value="UniProtKB-UniRule"/>
</dbReference>
<dbReference type="RefSeq" id="XP_003685026.1">
    <property type="nucleotide sequence ID" value="XM_003684978.1"/>
</dbReference>
<dbReference type="Gene3D" id="1.20.58.1590">
    <property type="entry name" value="Tethering factor for nuclear proteasome Cut8/Sts1"/>
    <property type="match status" value="1"/>
</dbReference>
<comment type="similarity">
    <text evidence="1 5">Belongs to the cut8/STS1 family.</text>
</comment>
<dbReference type="Pfam" id="PF08559">
    <property type="entry name" value="Cut8"/>
    <property type="match status" value="1"/>
</dbReference>
<dbReference type="GeneID" id="11533462"/>
<evidence type="ECO:0000256" key="6">
    <source>
        <dbReference type="SAM" id="MobiDB-lite"/>
    </source>
</evidence>
<dbReference type="GO" id="GO:0007059">
    <property type="term" value="P:chromosome segregation"/>
    <property type="evidence" value="ECO:0007669"/>
    <property type="project" value="EnsemblFungi"/>
</dbReference>
<organism evidence="7 8">
    <name type="scientific">Tetrapisispora phaffii (strain ATCC 24235 / CBS 4417 / NBRC 1672 / NRRL Y-8282 / UCD 70-5)</name>
    <name type="common">Yeast</name>
    <name type="synonym">Fabospora phaffii</name>
    <dbReference type="NCBI Taxonomy" id="1071381"/>
    <lineage>
        <taxon>Eukaryota</taxon>
        <taxon>Fungi</taxon>
        <taxon>Dikarya</taxon>
        <taxon>Ascomycota</taxon>
        <taxon>Saccharomycotina</taxon>
        <taxon>Saccharomycetes</taxon>
        <taxon>Saccharomycetales</taxon>
        <taxon>Saccharomycetaceae</taxon>
        <taxon>Tetrapisispora</taxon>
    </lineage>
</organism>
<dbReference type="HOGENOM" id="CLU_054606_1_0_1"/>
<evidence type="ECO:0000313" key="7">
    <source>
        <dbReference type="EMBL" id="CCE62592.1"/>
    </source>
</evidence>